<protein>
    <submittedName>
        <fullName evidence="2">Uncharacterized protein</fullName>
    </submittedName>
</protein>
<evidence type="ECO:0000313" key="3">
    <source>
        <dbReference type="Proteomes" id="UP000680067"/>
    </source>
</evidence>
<dbReference type="InterPro" id="IPR046703">
    <property type="entry name" value="DUF6776"/>
</dbReference>
<reference evidence="2" key="1">
    <citation type="submission" date="2021-04" db="EMBL/GenBank/DDBJ databases">
        <title>novel species isolated from subtropical streams in China.</title>
        <authorList>
            <person name="Lu H."/>
        </authorList>
    </citation>
    <scope>NUCLEOTIDE SEQUENCE</scope>
    <source>
        <strain evidence="2">LFS511W</strain>
    </source>
</reference>
<name>A0A941I576_9BURK</name>
<comment type="caution">
    <text evidence="2">The sequence shown here is derived from an EMBL/GenBank/DDBJ whole genome shotgun (WGS) entry which is preliminary data.</text>
</comment>
<feature type="coiled-coil region" evidence="1">
    <location>
        <begin position="62"/>
        <end position="117"/>
    </location>
</feature>
<evidence type="ECO:0000313" key="2">
    <source>
        <dbReference type="EMBL" id="MBR7782487.1"/>
    </source>
</evidence>
<dbReference type="AlphaFoldDB" id="A0A941I576"/>
<dbReference type="EMBL" id="JAGSPN010000006">
    <property type="protein sequence ID" value="MBR7782487.1"/>
    <property type="molecule type" value="Genomic_DNA"/>
</dbReference>
<gene>
    <name evidence="2" type="ORF">KDM89_10050</name>
</gene>
<keyword evidence="3" id="KW-1185">Reference proteome</keyword>
<organism evidence="2 3">
    <name type="scientific">Undibacterium luofuense</name>
    <dbReference type="NCBI Taxonomy" id="2828733"/>
    <lineage>
        <taxon>Bacteria</taxon>
        <taxon>Pseudomonadati</taxon>
        <taxon>Pseudomonadota</taxon>
        <taxon>Betaproteobacteria</taxon>
        <taxon>Burkholderiales</taxon>
        <taxon>Oxalobacteraceae</taxon>
        <taxon>Undibacterium</taxon>
    </lineage>
</organism>
<sequence length="240" mass="26674">MRRSRFLQRRYLAPKMTITHERHWAVKWAVVAAAVAAAAALAGWTYHLGQRYAAGGAALEEVGELREQRDQLLAERDKLQRAASTVDSKSTIEKSVQKELTEQIRTLTAENQKLKDDLSFFEGLAQAGTRADGISLPNVKLETPVPGQLRYRALVVQGAKANNDFSGEIQFSLNLVQGGKPVTITFPDSKNPETPPLKLTFRHYQRVEGSIPLPEGSVLKSAQIRILERGQQRAQQTVSF</sequence>
<dbReference type="Proteomes" id="UP000680067">
    <property type="component" value="Unassembled WGS sequence"/>
</dbReference>
<keyword evidence="1" id="KW-0175">Coiled coil</keyword>
<evidence type="ECO:0000256" key="1">
    <source>
        <dbReference type="SAM" id="Coils"/>
    </source>
</evidence>
<proteinExistence type="predicted"/>
<dbReference type="Pfam" id="PF20567">
    <property type="entry name" value="DUF6776"/>
    <property type="match status" value="1"/>
</dbReference>
<accession>A0A941I576</accession>